<protein>
    <submittedName>
        <fullName evidence="1">Uncharacterized protein</fullName>
    </submittedName>
</protein>
<dbReference type="AlphaFoldDB" id="A0A8G0PM77"/>
<evidence type="ECO:0000313" key="1">
    <source>
        <dbReference type="EMBL" id="QYT01674.1"/>
    </source>
</evidence>
<keyword evidence="2" id="KW-1185">Reference proteome</keyword>
<name>A0A8G0PM77_9HYPO</name>
<organism evidence="1 2">
    <name type="scientific">Trichoderma simmonsii</name>
    <dbReference type="NCBI Taxonomy" id="1491479"/>
    <lineage>
        <taxon>Eukaryota</taxon>
        <taxon>Fungi</taxon>
        <taxon>Dikarya</taxon>
        <taxon>Ascomycota</taxon>
        <taxon>Pezizomycotina</taxon>
        <taxon>Sordariomycetes</taxon>
        <taxon>Hypocreomycetidae</taxon>
        <taxon>Hypocreales</taxon>
        <taxon>Hypocreaceae</taxon>
        <taxon>Trichoderma</taxon>
    </lineage>
</organism>
<dbReference type="Proteomes" id="UP000826661">
    <property type="component" value="Chromosome IV"/>
</dbReference>
<gene>
    <name evidence="1" type="ORF">H0G86_008703</name>
</gene>
<sequence>MREPVLVHIKARLRMASAQLRVCLGLRKKKKRIESWASIRLVCFHTAFRALLPNPEAVGWTILPPPYMLVMGPCRCGCSLYPPSLPIEPSTGLAQAQGPPACETCPLCKEALPPQPDRVPDSPQSPLLLCCCLEERLRKTIYCSSQERQQRQTRREITHRGNASCVFREFSCSLALEARVILGSTRQAPGLAHMVTPGMGNVCTSMDMDMYLLADPSGAGSAAE</sequence>
<reference evidence="1 2" key="1">
    <citation type="journal article" date="2021" name="BMC Genomics">
        <title>Telomere-to-telomere genome assembly of asparaginase-producing Trichoderma simmonsii.</title>
        <authorList>
            <person name="Chung D."/>
            <person name="Kwon Y.M."/>
            <person name="Yang Y."/>
        </authorList>
    </citation>
    <scope>NUCLEOTIDE SEQUENCE [LARGE SCALE GENOMIC DNA]</scope>
    <source>
        <strain evidence="1 2">GH-Sj1</strain>
    </source>
</reference>
<accession>A0A8G0PM77</accession>
<evidence type="ECO:0000313" key="2">
    <source>
        <dbReference type="Proteomes" id="UP000826661"/>
    </source>
</evidence>
<dbReference type="EMBL" id="CP075867">
    <property type="protein sequence ID" value="QYT01674.1"/>
    <property type="molecule type" value="Genomic_DNA"/>
</dbReference>
<proteinExistence type="predicted"/>